<name>A0ABS4T8D6_9PSEU</name>
<reference evidence="3 4" key="1">
    <citation type="submission" date="2021-03" db="EMBL/GenBank/DDBJ databases">
        <title>Sequencing the genomes of 1000 actinobacteria strains.</title>
        <authorList>
            <person name="Klenk H.-P."/>
        </authorList>
    </citation>
    <scope>NUCLEOTIDE SEQUENCE [LARGE SCALE GENOMIC DNA]</scope>
    <source>
        <strain evidence="3 4">DSM 46670</strain>
    </source>
</reference>
<evidence type="ECO:0000313" key="3">
    <source>
        <dbReference type="EMBL" id="MBP2320677.1"/>
    </source>
</evidence>
<comment type="caution">
    <text evidence="3">The sequence shown here is derived from an EMBL/GenBank/DDBJ whole genome shotgun (WGS) entry which is preliminary data.</text>
</comment>
<feature type="domain" description="Methylated-DNA-[protein]-cysteine S-methyltransferase DNA binding" evidence="2">
    <location>
        <begin position="5"/>
        <end position="79"/>
    </location>
</feature>
<accession>A0ABS4T8D6</accession>
<dbReference type="InterPro" id="IPR036217">
    <property type="entry name" value="MethylDNA_cys_MeTrfase_DNAb"/>
</dbReference>
<proteinExistence type="predicted"/>
<gene>
    <name evidence="3" type="ORF">JOF56_001062</name>
</gene>
<dbReference type="CDD" id="cd06445">
    <property type="entry name" value="ATase"/>
    <property type="match status" value="1"/>
</dbReference>
<sequence>MDEQLHEKVREVIKMIPAGNVASYGDIAELAHAPSPRLVGRILAEDGHDLPWHRVLRSDGTPAPHLQDEQLELLRAEGVLADGNRVNMRTYRWGETKADDGPASLFDL</sequence>
<protein>
    <submittedName>
        <fullName evidence="3">Alkylated DNA nucleotide flippase Atl1</fullName>
    </submittedName>
</protein>
<evidence type="ECO:0000313" key="4">
    <source>
        <dbReference type="Proteomes" id="UP001519332"/>
    </source>
</evidence>
<keyword evidence="1" id="KW-0227">DNA damage</keyword>
<organism evidence="3 4">
    <name type="scientific">Kibdelosporangium banguiense</name>
    <dbReference type="NCBI Taxonomy" id="1365924"/>
    <lineage>
        <taxon>Bacteria</taxon>
        <taxon>Bacillati</taxon>
        <taxon>Actinomycetota</taxon>
        <taxon>Actinomycetes</taxon>
        <taxon>Pseudonocardiales</taxon>
        <taxon>Pseudonocardiaceae</taxon>
        <taxon>Kibdelosporangium</taxon>
    </lineage>
</organism>
<evidence type="ECO:0000256" key="1">
    <source>
        <dbReference type="ARBA" id="ARBA00022763"/>
    </source>
</evidence>
<dbReference type="PANTHER" id="PTHR42942">
    <property type="entry name" value="6-O-METHYLGUANINE DNA METHYLTRANSFERASE"/>
    <property type="match status" value="1"/>
</dbReference>
<keyword evidence="4" id="KW-1185">Reference proteome</keyword>
<dbReference type="Gene3D" id="1.10.10.10">
    <property type="entry name" value="Winged helix-like DNA-binding domain superfamily/Winged helix DNA-binding domain"/>
    <property type="match status" value="1"/>
</dbReference>
<dbReference type="Pfam" id="PF01035">
    <property type="entry name" value="DNA_binding_1"/>
    <property type="match status" value="1"/>
</dbReference>
<dbReference type="InterPro" id="IPR052520">
    <property type="entry name" value="ATL_DNA_repair"/>
</dbReference>
<dbReference type="InterPro" id="IPR014048">
    <property type="entry name" value="MethylDNA_cys_MeTrfase_DNA-bd"/>
</dbReference>
<dbReference type="RefSeq" id="WP_209635100.1">
    <property type="nucleotide sequence ID" value="NZ_JAGINW010000001.1"/>
</dbReference>
<dbReference type="Proteomes" id="UP001519332">
    <property type="component" value="Unassembled WGS sequence"/>
</dbReference>
<dbReference type="EMBL" id="JAGINW010000001">
    <property type="protein sequence ID" value="MBP2320677.1"/>
    <property type="molecule type" value="Genomic_DNA"/>
</dbReference>
<dbReference type="SUPFAM" id="SSF46767">
    <property type="entry name" value="Methylated DNA-protein cysteine methyltransferase, C-terminal domain"/>
    <property type="match status" value="1"/>
</dbReference>
<dbReference type="PANTHER" id="PTHR42942:SF1">
    <property type="entry name" value="ALKYLTRANSFERASE-LIKE PROTEIN 1"/>
    <property type="match status" value="1"/>
</dbReference>
<evidence type="ECO:0000259" key="2">
    <source>
        <dbReference type="Pfam" id="PF01035"/>
    </source>
</evidence>
<dbReference type="InterPro" id="IPR036388">
    <property type="entry name" value="WH-like_DNA-bd_sf"/>
</dbReference>